<keyword evidence="2" id="KW-0274">FAD</keyword>
<name>A0A1M4EC03_9ACTN</name>
<dbReference type="AlphaFoldDB" id="A0A1M4EC03"/>
<feature type="region of interest" description="Disordered" evidence="5">
    <location>
        <begin position="105"/>
        <end position="208"/>
    </location>
</feature>
<dbReference type="SUPFAM" id="SSF51905">
    <property type="entry name" value="FAD/NAD(P)-binding domain"/>
    <property type="match status" value="1"/>
</dbReference>
<dbReference type="EMBL" id="LT559118">
    <property type="protein sequence ID" value="SBO96296.1"/>
    <property type="molecule type" value="Genomic_DNA"/>
</dbReference>
<evidence type="ECO:0000256" key="4">
    <source>
        <dbReference type="ARBA" id="ARBA00023033"/>
    </source>
</evidence>
<sequence>MTGTGGSSALVGYHGNRPEGQEMRQLDRAGTMLFHHIPEEGERFKPEIDRSLLRDLLLDSLQPGTVRWGHTLQDISGPAEGPRLLHFAGGATIEADPVIGADGAWSKVRRARRPGQRRRGRRRARPVRPAQRRPPHPRLPHPARPGRLDHGRRSHHRRHRRHPRPPPGALPRLVAPPAPADHRQRRPLRRPPDLRPAPPRTPGSTTPQ</sequence>
<protein>
    <submittedName>
        <fullName evidence="6">Kynurenine 3-monooxygenase</fullName>
        <ecNumber evidence="6">1.14.13.9</ecNumber>
    </submittedName>
</protein>
<dbReference type="InterPro" id="IPR036188">
    <property type="entry name" value="FAD/NAD-bd_sf"/>
</dbReference>
<reference evidence="6" key="1">
    <citation type="submission" date="2016-04" db="EMBL/GenBank/DDBJ databases">
        <authorList>
            <person name="Evans L.H."/>
            <person name="Alamgir A."/>
            <person name="Owens N."/>
            <person name="Weber N.D."/>
            <person name="Virtaneva K."/>
            <person name="Barbian K."/>
            <person name="Babar A."/>
            <person name="Rosenke K."/>
        </authorList>
    </citation>
    <scope>NUCLEOTIDE SEQUENCE</scope>
    <source>
        <strain evidence="6">Nono1</strain>
    </source>
</reference>
<evidence type="ECO:0000256" key="1">
    <source>
        <dbReference type="ARBA" id="ARBA00022630"/>
    </source>
</evidence>
<keyword evidence="3 6" id="KW-0560">Oxidoreductase</keyword>
<dbReference type="EC" id="1.14.13.9" evidence="6"/>
<dbReference type="GO" id="GO:0004502">
    <property type="term" value="F:kynurenine 3-monooxygenase activity"/>
    <property type="evidence" value="ECO:0007669"/>
    <property type="project" value="UniProtKB-EC"/>
</dbReference>
<gene>
    <name evidence="6" type="ORF">BN4615_P5812</name>
</gene>
<evidence type="ECO:0000313" key="6">
    <source>
        <dbReference type="EMBL" id="SBO96296.1"/>
    </source>
</evidence>
<feature type="compositionally biased region" description="Basic residues" evidence="5">
    <location>
        <begin position="152"/>
        <end position="164"/>
    </location>
</feature>
<proteinExistence type="predicted"/>
<evidence type="ECO:0000256" key="3">
    <source>
        <dbReference type="ARBA" id="ARBA00023002"/>
    </source>
</evidence>
<keyword evidence="4 6" id="KW-0503">Monooxygenase</keyword>
<evidence type="ECO:0000256" key="5">
    <source>
        <dbReference type="SAM" id="MobiDB-lite"/>
    </source>
</evidence>
<evidence type="ECO:0000256" key="2">
    <source>
        <dbReference type="ARBA" id="ARBA00022827"/>
    </source>
</evidence>
<feature type="compositionally biased region" description="Pro residues" evidence="5">
    <location>
        <begin position="165"/>
        <end position="179"/>
    </location>
</feature>
<dbReference type="Gene3D" id="3.50.50.60">
    <property type="entry name" value="FAD/NAD(P)-binding domain"/>
    <property type="match status" value="1"/>
</dbReference>
<accession>A0A1M4EC03</accession>
<keyword evidence="1" id="KW-0285">Flavoprotein</keyword>
<organism evidence="6">
    <name type="scientific">Nonomuraea gerenzanensis</name>
    <dbReference type="NCBI Taxonomy" id="93944"/>
    <lineage>
        <taxon>Bacteria</taxon>
        <taxon>Bacillati</taxon>
        <taxon>Actinomycetota</taxon>
        <taxon>Actinomycetes</taxon>
        <taxon>Streptosporangiales</taxon>
        <taxon>Streptosporangiaceae</taxon>
        <taxon>Nonomuraea</taxon>
    </lineage>
</organism>
<dbReference type="PANTHER" id="PTHR46972:SF1">
    <property type="entry name" value="FAD DEPENDENT OXIDOREDUCTASE DOMAIN-CONTAINING PROTEIN"/>
    <property type="match status" value="1"/>
</dbReference>
<dbReference type="PANTHER" id="PTHR46972">
    <property type="entry name" value="MONOOXYGENASE ASQM-RELATED"/>
    <property type="match status" value="1"/>
</dbReference>
<feature type="compositionally biased region" description="Basic residues" evidence="5">
    <location>
        <begin position="107"/>
        <end position="141"/>
    </location>
</feature>